<comment type="similarity">
    <text evidence="1">Belongs to the glycosyltransferase group 1 family. Glycosyltransferase 4 subfamily.</text>
</comment>
<dbReference type="CDD" id="cd03801">
    <property type="entry name" value="GT4_PimA-like"/>
    <property type="match status" value="1"/>
</dbReference>
<evidence type="ECO:0000259" key="4">
    <source>
        <dbReference type="Pfam" id="PF00534"/>
    </source>
</evidence>
<keyword evidence="2" id="KW-0328">Glycosyltransferase</keyword>
<evidence type="ECO:0000256" key="2">
    <source>
        <dbReference type="ARBA" id="ARBA00022676"/>
    </source>
</evidence>
<proteinExistence type="inferred from homology"/>
<evidence type="ECO:0000256" key="3">
    <source>
        <dbReference type="ARBA" id="ARBA00022679"/>
    </source>
</evidence>
<evidence type="ECO:0000313" key="6">
    <source>
        <dbReference type="Proteomes" id="UP001207930"/>
    </source>
</evidence>
<feature type="domain" description="Glycosyl transferase family 1" evidence="4">
    <location>
        <begin position="172"/>
        <end position="336"/>
    </location>
</feature>
<reference evidence="5 6" key="1">
    <citation type="submission" date="2022-10" db="EMBL/GenBank/DDBJ databases">
        <title>Luteolibacter flavescens strain MCCC 1K03193, whole genome shotgun sequencing project.</title>
        <authorList>
            <person name="Zhao G."/>
            <person name="Shen L."/>
        </authorList>
    </citation>
    <scope>NUCLEOTIDE SEQUENCE [LARGE SCALE GENOMIC DNA]</scope>
    <source>
        <strain evidence="5 6">MCCC 1K03193</strain>
    </source>
</reference>
<comment type="caution">
    <text evidence="5">The sequence shown here is derived from an EMBL/GenBank/DDBJ whole genome shotgun (WGS) entry which is preliminary data.</text>
</comment>
<dbReference type="PANTHER" id="PTHR12526">
    <property type="entry name" value="GLYCOSYLTRANSFERASE"/>
    <property type="match status" value="1"/>
</dbReference>
<dbReference type="Proteomes" id="UP001207930">
    <property type="component" value="Unassembled WGS sequence"/>
</dbReference>
<dbReference type="PANTHER" id="PTHR12526:SF640">
    <property type="entry name" value="COLANIC ACID BIOSYNTHESIS GLYCOSYLTRANSFERASE WCAL-RELATED"/>
    <property type="match status" value="1"/>
</dbReference>
<keyword evidence="3" id="KW-0808">Transferase</keyword>
<dbReference type="InterPro" id="IPR001296">
    <property type="entry name" value="Glyco_trans_1"/>
</dbReference>
<dbReference type="EMBL" id="JAPDDS010000005">
    <property type="protein sequence ID" value="MCW1885169.1"/>
    <property type="molecule type" value="Genomic_DNA"/>
</dbReference>
<keyword evidence="6" id="KW-1185">Reference proteome</keyword>
<dbReference type="Pfam" id="PF00534">
    <property type="entry name" value="Glycos_transf_1"/>
    <property type="match status" value="1"/>
</dbReference>
<name>A0ABT3FPM9_9BACT</name>
<dbReference type="RefSeq" id="WP_264501126.1">
    <property type="nucleotide sequence ID" value="NZ_JAPDDS010000005.1"/>
</dbReference>
<accession>A0ABT3FPM9</accession>
<evidence type="ECO:0000313" key="5">
    <source>
        <dbReference type="EMBL" id="MCW1885169.1"/>
    </source>
</evidence>
<protein>
    <submittedName>
        <fullName evidence="5">Glycosyltransferase family 4 protein</fullName>
    </submittedName>
</protein>
<dbReference type="Gene3D" id="3.40.50.2000">
    <property type="entry name" value="Glycogen Phosphorylase B"/>
    <property type="match status" value="2"/>
</dbReference>
<gene>
    <name evidence="5" type="ORF">OKA04_10555</name>
</gene>
<organism evidence="5 6">
    <name type="scientific">Luteolibacter flavescens</name>
    <dbReference type="NCBI Taxonomy" id="1859460"/>
    <lineage>
        <taxon>Bacteria</taxon>
        <taxon>Pseudomonadati</taxon>
        <taxon>Verrucomicrobiota</taxon>
        <taxon>Verrucomicrobiia</taxon>
        <taxon>Verrucomicrobiales</taxon>
        <taxon>Verrucomicrobiaceae</taxon>
        <taxon>Luteolibacter</taxon>
    </lineage>
</organism>
<dbReference type="SUPFAM" id="SSF53756">
    <property type="entry name" value="UDP-Glycosyltransferase/glycogen phosphorylase"/>
    <property type="match status" value="1"/>
</dbReference>
<sequence length="424" mass="47288">MKIAVIAGGGMGGTEKAAYLFAAELSRRGHEVEALTDANGCRVSSLLEAGVKIREISLTREGFEGYLREARPDVVHNHTSGYADHRALYHALDSLGTSRPRLIETNVFGRLKDAWEGDRVDMRMFVSMASGCQAFRRPRIYKGPPSPDRHTVLYNPLPHETAAPAAAPKVSRASLGIPDDACVLVRVGRPGHKWAEWECEAYRRAKPAHPHLRLILMEPTDSLKKSIRDGRHGEGIHVLEATSDQDFIDALYRLSDVMLHASRFGESYGYTLAEGMREGLPIITRTTPWADNAQVELIEHGKTGYVCGGIAGMTKALGLLAADPALRRRMGDEAKARVKTLSDLSQETDLLEDVMHFVVTGQRGDVMKERHDAWMNFMTREFHAREWDILERSGGYAAARAHGIYRQSRVALTSRYWDLRASMR</sequence>
<evidence type="ECO:0000256" key="1">
    <source>
        <dbReference type="ARBA" id="ARBA00009481"/>
    </source>
</evidence>